<dbReference type="InterPro" id="IPR007197">
    <property type="entry name" value="rSAM"/>
</dbReference>
<dbReference type="GO" id="GO:0051536">
    <property type="term" value="F:iron-sulfur cluster binding"/>
    <property type="evidence" value="ECO:0007669"/>
    <property type="project" value="UniProtKB-KW"/>
</dbReference>
<evidence type="ECO:0000259" key="6">
    <source>
        <dbReference type="Pfam" id="PF13186"/>
    </source>
</evidence>
<evidence type="ECO:0000313" key="7">
    <source>
        <dbReference type="EMBL" id="MCC2167426.1"/>
    </source>
</evidence>
<evidence type="ECO:0000256" key="1">
    <source>
        <dbReference type="ARBA" id="ARBA00022691"/>
    </source>
</evidence>
<organism evidence="7 8">
    <name type="scientific">Gallintestinimicrobium propionicum</name>
    <dbReference type="NCBI Taxonomy" id="2981770"/>
    <lineage>
        <taxon>Bacteria</taxon>
        <taxon>Bacillati</taxon>
        <taxon>Bacillota</taxon>
        <taxon>Clostridia</taxon>
        <taxon>Lachnospirales</taxon>
        <taxon>Lachnospiraceae</taxon>
        <taxon>Gallintestinimicrobium</taxon>
    </lineage>
</organism>
<evidence type="ECO:0000313" key="8">
    <source>
        <dbReference type="Proteomes" id="UP001199355"/>
    </source>
</evidence>
<dbReference type="Pfam" id="PF04055">
    <property type="entry name" value="Radical_SAM"/>
    <property type="match status" value="1"/>
</dbReference>
<dbReference type="InterPro" id="IPR023885">
    <property type="entry name" value="4Fe4S-binding_SPASM_dom"/>
</dbReference>
<evidence type="ECO:0000256" key="2">
    <source>
        <dbReference type="ARBA" id="ARBA00022723"/>
    </source>
</evidence>
<name>A0AAE3AV24_9FIRM</name>
<dbReference type="InterPro" id="IPR013785">
    <property type="entry name" value="Aldolase_TIM"/>
</dbReference>
<dbReference type="AlphaFoldDB" id="A0AAE3AV24"/>
<dbReference type="InterPro" id="IPR050377">
    <property type="entry name" value="Radical_SAM_PqqE_MftC-like"/>
</dbReference>
<gene>
    <name evidence="7" type="ORF">LKD45_06900</name>
</gene>
<accession>A0AAE3AV24</accession>
<keyword evidence="3" id="KW-0408">Iron</keyword>
<dbReference type="CDD" id="cd21109">
    <property type="entry name" value="SPASM"/>
    <property type="match status" value="1"/>
</dbReference>
<evidence type="ECO:0000259" key="5">
    <source>
        <dbReference type="Pfam" id="PF04055"/>
    </source>
</evidence>
<sequence length="320" mass="37478">MPIRISNYAGKFGWNARKYFPRLASELYLKLQFTTRGKVQQDYIDYFLNAPEIPHPHVVNLETINRCNSTCEFCTANKNAEKRPYARMSEELYYSIIDQLRDWNYKGHLTLYGNNEPWLDTRIVEFHKYARKQLPDCFIFMSTNGLILDIDKVKSIIPYVNQLIINNYCLDMKLHDNIQEIYDYVNAHPDEFKDVDILIQMRYLKEVLTNRAGSAPNKKATSKIIKETCLMPFTDMWITPNGKLGICCCDNFEVTDFGNLNNIALKDAWNSALYKRLRTAVKDGRQNWEFCKHCDFIDTKLRTDIAKEAMKEAGYGKYAK</sequence>
<keyword evidence="2" id="KW-0479">Metal-binding</keyword>
<dbReference type="SUPFAM" id="SSF102114">
    <property type="entry name" value="Radical SAM enzymes"/>
    <property type="match status" value="1"/>
</dbReference>
<dbReference type="SFLD" id="SFLDS00029">
    <property type="entry name" value="Radical_SAM"/>
    <property type="match status" value="1"/>
</dbReference>
<evidence type="ECO:0000256" key="4">
    <source>
        <dbReference type="ARBA" id="ARBA00023014"/>
    </source>
</evidence>
<dbReference type="CDD" id="cd01335">
    <property type="entry name" value="Radical_SAM"/>
    <property type="match status" value="1"/>
</dbReference>
<proteinExistence type="predicted"/>
<dbReference type="GO" id="GO:0003824">
    <property type="term" value="F:catalytic activity"/>
    <property type="evidence" value="ECO:0007669"/>
    <property type="project" value="InterPro"/>
</dbReference>
<dbReference type="InterPro" id="IPR058240">
    <property type="entry name" value="rSAM_sf"/>
</dbReference>
<protein>
    <submittedName>
        <fullName evidence="7">SPASM domain-containing protein</fullName>
    </submittedName>
</protein>
<dbReference type="Proteomes" id="UP001199355">
    <property type="component" value="Unassembled WGS sequence"/>
</dbReference>
<dbReference type="RefSeq" id="WP_021913985.1">
    <property type="nucleotide sequence ID" value="NZ_JAJEQF010000013.1"/>
</dbReference>
<dbReference type="PANTHER" id="PTHR11228:SF7">
    <property type="entry name" value="PQQA PEPTIDE CYCLASE"/>
    <property type="match status" value="1"/>
</dbReference>
<keyword evidence="1" id="KW-0949">S-adenosyl-L-methionine</keyword>
<feature type="domain" description="4Fe4S-binding SPASM" evidence="6">
    <location>
        <begin position="229"/>
        <end position="295"/>
    </location>
</feature>
<feature type="domain" description="Radical SAM core" evidence="5">
    <location>
        <begin position="62"/>
        <end position="160"/>
    </location>
</feature>
<dbReference type="GO" id="GO:0046872">
    <property type="term" value="F:metal ion binding"/>
    <property type="evidence" value="ECO:0007669"/>
    <property type="project" value="UniProtKB-KW"/>
</dbReference>
<comment type="caution">
    <text evidence="7">The sequence shown here is derived from an EMBL/GenBank/DDBJ whole genome shotgun (WGS) entry which is preliminary data.</text>
</comment>
<dbReference type="Gene3D" id="3.20.20.70">
    <property type="entry name" value="Aldolase class I"/>
    <property type="match status" value="1"/>
</dbReference>
<dbReference type="Pfam" id="PF13186">
    <property type="entry name" value="SPASM"/>
    <property type="match status" value="1"/>
</dbReference>
<reference evidence="7 8" key="1">
    <citation type="submission" date="2021-10" db="EMBL/GenBank/DDBJ databases">
        <title>Anaerobic single-cell dispensing facilitates the cultivation of human gut bacteria.</title>
        <authorList>
            <person name="Afrizal A."/>
        </authorList>
    </citation>
    <scope>NUCLEOTIDE SEQUENCE [LARGE SCALE GENOMIC DNA]</scope>
    <source>
        <strain evidence="7 8">CLA-AA-H244</strain>
    </source>
</reference>
<evidence type="ECO:0000256" key="3">
    <source>
        <dbReference type="ARBA" id="ARBA00023004"/>
    </source>
</evidence>
<dbReference type="EMBL" id="JAJEQF010000013">
    <property type="protein sequence ID" value="MCC2167426.1"/>
    <property type="molecule type" value="Genomic_DNA"/>
</dbReference>
<keyword evidence="8" id="KW-1185">Reference proteome</keyword>
<dbReference type="PANTHER" id="PTHR11228">
    <property type="entry name" value="RADICAL SAM DOMAIN PROTEIN"/>
    <property type="match status" value="1"/>
</dbReference>
<keyword evidence="4" id="KW-0411">Iron-sulfur</keyword>